<evidence type="ECO:0000313" key="2">
    <source>
        <dbReference type="Proteomes" id="UP001501303"/>
    </source>
</evidence>
<keyword evidence="2" id="KW-1185">Reference proteome</keyword>
<gene>
    <name evidence="1" type="ORF">GCM10009716_17660</name>
</gene>
<sequence>MLEEKMNQMAELGSLEENSPGVIVEEASPVLATPATALAFTAGAGVVTGAYALGRAIG</sequence>
<accession>A0ABN2P069</accession>
<evidence type="ECO:0000313" key="1">
    <source>
        <dbReference type="EMBL" id="GAA1908176.1"/>
    </source>
</evidence>
<organism evidence="1 2">
    <name type="scientific">Streptomyces sodiiphilus</name>
    <dbReference type="NCBI Taxonomy" id="226217"/>
    <lineage>
        <taxon>Bacteria</taxon>
        <taxon>Bacillati</taxon>
        <taxon>Actinomycetota</taxon>
        <taxon>Actinomycetes</taxon>
        <taxon>Kitasatosporales</taxon>
        <taxon>Streptomycetaceae</taxon>
        <taxon>Streptomyces</taxon>
    </lineage>
</organism>
<evidence type="ECO:0008006" key="3">
    <source>
        <dbReference type="Google" id="ProtNLM"/>
    </source>
</evidence>
<name>A0ABN2P069_9ACTN</name>
<dbReference type="RefSeq" id="WP_344260125.1">
    <property type="nucleotide sequence ID" value="NZ_BAAAMJ010000015.1"/>
</dbReference>
<reference evidence="1 2" key="1">
    <citation type="journal article" date="2019" name="Int. J. Syst. Evol. Microbiol.">
        <title>The Global Catalogue of Microorganisms (GCM) 10K type strain sequencing project: providing services to taxonomists for standard genome sequencing and annotation.</title>
        <authorList>
            <consortium name="The Broad Institute Genomics Platform"/>
            <consortium name="The Broad Institute Genome Sequencing Center for Infectious Disease"/>
            <person name="Wu L."/>
            <person name="Ma J."/>
        </authorList>
    </citation>
    <scope>NUCLEOTIDE SEQUENCE [LARGE SCALE GENOMIC DNA]</scope>
    <source>
        <strain evidence="1 2">JCM 13581</strain>
    </source>
</reference>
<dbReference type="Proteomes" id="UP001501303">
    <property type="component" value="Unassembled WGS sequence"/>
</dbReference>
<dbReference type="EMBL" id="BAAAMJ010000015">
    <property type="protein sequence ID" value="GAA1908176.1"/>
    <property type="molecule type" value="Genomic_DNA"/>
</dbReference>
<protein>
    <recommendedName>
        <fullName evidence="3">Class IIb bacteriocin, lactobin A/cerein 7B family</fullName>
    </recommendedName>
</protein>
<comment type="caution">
    <text evidence="1">The sequence shown here is derived from an EMBL/GenBank/DDBJ whole genome shotgun (WGS) entry which is preliminary data.</text>
</comment>
<proteinExistence type="predicted"/>